<accession>A0A7R9LAC0</accession>
<evidence type="ECO:0000259" key="2">
    <source>
        <dbReference type="Pfam" id="PF18384"/>
    </source>
</evidence>
<evidence type="ECO:0000313" key="4">
    <source>
        <dbReference type="Proteomes" id="UP000759131"/>
    </source>
</evidence>
<reference evidence="3" key="1">
    <citation type="submission" date="2020-11" db="EMBL/GenBank/DDBJ databases">
        <authorList>
            <person name="Tran Van P."/>
        </authorList>
    </citation>
    <scope>NUCLEOTIDE SEQUENCE</scope>
</reference>
<dbReference type="Pfam" id="PF18384">
    <property type="entry name" value="zf_CCCH_5"/>
    <property type="match status" value="1"/>
</dbReference>
<organism evidence="3">
    <name type="scientific">Medioppia subpectinata</name>
    <dbReference type="NCBI Taxonomy" id="1979941"/>
    <lineage>
        <taxon>Eukaryota</taxon>
        <taxon>Metazoa</taxon>
        <taxon>Ecdysozoa</taxon>
        <taxon>Arthropoda</taxon>
        <taxon>Chelicerata</taxon>
        <taxon>Arachnida</taxon>
        <taxon>Acari</taxon>
        <taxon>Acariformes</taxon>
        <taxon>Sarcoptiformes</taxon>
        <taxon>Oribatida</taxon>
        <taxon>Brachypylina</taxon>
        <taxon>Oppioidea</taxon>
        <taxon>Oppiidae</taxon>
        <taxon>Medioppia</taxon>
    </lineage>
</organism>
<protein>
    <recommendedName>
        <fullName evidence="2">Unkempt zinc finger domain-containing protein</fullName>
    </recommendedName>
</protein>
<dbReference type="Proteomes" id="UP000759131">
    <property type="component" value="Unassembled WGS sequence"/>
</dbReference>
<proteinExistence type="predicted"/>
<feature type="domain" description="Unkempt zinc finger" evidence="2">
    <location>
        <begin position="137"/>
        <end position="176"/>
    </location>
</feature>
<feature type="region of interest" description="Disordered" evidence="1">
    <location>
        <begin position="1"/>
        <end position="35"/>
    </location>
</feature>
<sequence length="208" mass="23071">MPATITPLTNVSGGSPPQHHHHQPFHNNHHSNHAQHQLINHHNSLNNNNLNNFTNSLNININNNNNNSISAVANSDTTKVANTTAPTVQPGGGPGGPAPTAPTASSVATAAAVAAAQQLSQQQQGQLTTQTEKPLHYQYLKEFRCEQCPLFLQHKCTQHKPFTCFYWHFCNQRRRRPIRKRDGTFNYSPDVYCTKYDETTGVCPEGDE</sequence>
<gene>
    <name evidence="3" type="ORF">OSB1V03_LOCUS16788</name>
</gene>
<name>A0A7R9LAC0_9ACAR</name>
<feature type="region of interest" description="Disordered" evidence="1">
    <location>
        <begin position="82"/>
        <end position="103"/>
    </location>
</feature>
<dbReference type="EMBL" id="OC873738">
    <property type="protein sequence ID" value="CAD7636923.1"/>
    <property type="molecule type" value="Genomic_DNA"/>
</dbReference>
<evidence type="ECO:0000313" key="3">
    <source>
        <dbReference type="EMBL" id="CAD7636923.1"/>
    </source>
</evidence>
<dbReference type="EMBL" id="CAJPIZ010019163">
    <property type="protein sequence ID" value="CAG2116833.1"/>
    <property type="molecule type" value="Genomic_DNA"/>
</dbReference>
<dbReference type="AlphaFoldDB" id="A0A7R9LAC0"/>
<feature type="compositionally biased region" description="Polar residues" evidence="1">
    <location>
        <begin position="1"/>
        <end position="11"/>
    </location>
</feature>
<feature type="compositionally biased region" description="Basic residues" evidence="1">
    <location>
        <begin position="18"/>
        <end position="33"/>
    </location>
</feature>
<dbReference type="OrthoDB" id="20534at2759"/>
<evidence type="ECO:0000256" key="1">
    <source>
        <dbReference type="SAM" id="MobiDB-lite"/>
    </source>
</evidence>
<dbReference type="InterPro" id="IPR040594">
    <property type="entry name" value="UNK_Znf_1"/>
</dbReference>
<keyword evidence="4" id="KW-1185">Reference proteome</keyword>